<comment type="caution">
    <text evidence="1">The sequence shown here is derived from an EMBL/GenBank/DDBJ whole genome shotgun (WGS) entry which is preliminary data.</text>
</comment>
<organism evidence="1">
    <name type="scientific">marine sediment metagenome</name>
    <dbReference type="NCBI Taxonomy" id="412755"/>
    <lineage>
        <taxon>unclassified sequences</taxon>
        <taxon>metagenomes</taxon>
        <taxon>ecological metagenomes</taxon>
    </lineage>
</organism>
<sequence length="298" mass="34775">MIHATAISMIQKAGDNNVIFKVDRLFTDKVKVKGKKLFFDPSFDPQRHTQTWGEVVQIPLKLTGLPIMQEDAGTPPYHERGTYRYKFVSDIEQEIKIGDKVYFHFNTMLSPNNQIKTDRSFTGSVKSMLFKVRYDQVLAAIRYTPAEKTMDVWNCTMRLHELRSESGETIFAQLDGDNIYRREIIPIGSYALIRPDMESWDEIIVPTYFTSPEGKVLKDKFGKKIEKPREKWLQIKQAPEAKHLLGFVEHIGSPLRGDKRQVNPGDHIYYRHNADWVVNIEGEDYYMIRQRHIIAKKH</sequence>
<dbReference type="InterPro" id="IPR020818">
    <property type="entry name" value="Chaperonin_GroES"/>
</dbReference>
<dbReference type="EMBL" id="LAZR01007926">
    <property type="protein sequence ID" value="KKM82033.1"/>
    <property type="molecule type" value="Genomic_DNA"/>
</dbReference>
<proteinExistence type="predicted"/>
<reference evidence="1" key="1">
    <citation type="journal article" date="2015" name="Nature">
        <title>Complex archaea that bridge the gap between prokaryotes and eukaryotes.</title>
        <authorList>
            <person name="Spang A."/>
            <person name="Saw J.H."/>
            <person name="Jorgensen S.L."/>
            <person name="Zaremba-Niedzwiedzka K."/>
            <person name="Martijn J."/>
            <person name="Lind A.E."/>
            <person name="van Eijk R."/>
            <person name="Schleper C."/>
            <person name="Guy L."/>
            <person name="Ettema T.J."/>
        </authorList>
    </citation>
    <scope>NUCLEOTIDE SEQUENCE</scope>
</reference>
<dbReference type="AlphaFoldDB" id="A0A0F9KJ89"/>
<dbReference type="SUPFAM" id="SSF50129">
    <property type="entry name" value="GroES-like"/>
    <property type="match status" value="1"/>
</dbReference>
<dbReference type="InterPro" id="IPR011032">
    <property type="entry name" value="GroES-like_sf"/>
</dbReference>
<accession>A0A0F9KJ89</accession>
<name>A0A0F9KJ89_9ZZZZ</name>
<gene>
    <name evidence="1" type="ORF">LCGC14_1323720</name>
</gene>
<dbReference type="GO" id="GO:0044183">
    <property type="term" value="F:protein folding chaperone"/>
    <property type="evidence" value="ECO:0007669"/>
    <property type="project" value="InterPro"/>
</dbReference>
<evidence type="ECO:0000313" key="1">
    <source>
        <dbReference type="EMBL" id="KKM82033.1"/>
    </source>
</evidence>
<protein>
    <submittedName>
        <fullName evidence="1">Uncharacterized protein</fullName>
    </submittedName>
</protein>
<dbReference type="Pfam" id="PF00166">
    <property type="entry name" value="Cpn10"/>
    <property type="match status" value="1"/>
</dbReference>
<dbReference type="GO" id="GO:0005524">
    <property type="term" value="F:ATP binding"/>
    <property type="evidence" value="ECO:0007669"/>
    <property type="project" value="InterPro"/>
</dbReference>